<feature type="compositionally biased region" description="Polar residues" evidence="7">
    <location>
        <begin position="145"/>
        <end position="163"/>
    </location>
</feature>
<evidence type="ECO:0000313" key="9">
    <source>
        <dbReference type="EMBL" id="CAI2370930.1"/>
    </source>
</evidence>
<evidence type="ECO:0000259" key="8">
    <source>
        <dbReference type="PROSITE" id="PS51665"/>
    </source>
</evidence>
<feature type="region of interest" description="Disordered" evidence="7">
    <location>
        <begin position="301"/>
        <end position="329"/>
    </location>
</feature>
<feature type="compositionally biased region" description="Basic and acidic residues" evidence="7">
    <location>
        <begin position="82"/>
        <end position="105"/>
    </location>
</feature>
<accession>A0AAD1XDW8</accession>
<dbReference type="InterPro" id="IPR052102">
    <property type="entry name" value="Enkurin_domain-protein"/>
</dbReference>
<feature type="coiled-coil region" evidence="6">
    <location>
        <begin position="390"/>
        <end position="417"/>
    </location>
</feature>
<dbReference type="PANTHER" id="PTHR21490">
    <property type="entry name" value="ENKURIN-RELATED"/>
    <property type="match status" value="1"/>
</dbReference>
<evidence type="ECO:0000256" key="1">
    <source>
        <dbReference type="ARBA" id="ARBA00004138"/>
    </source>
</evidence>
<evidence type="ECO:0000256" key="3">
    <source>
        <dbReference type="ARBA" id="ARBA00022490"/>
    </source>
</evidence>
<dbReference type="GO" id="GO:0005881">
    <property type="term" value="C:cytoplasmic microtubule"/>
    <property type="evidence" value="ECO:0007669"/>
    <property type="project" value="TreeGrafter"/>
</dbReference>
<evidence type="ECO:0000256" key="4">
    <source>
        <dbReference type="ARBA" id="ARBA00023212"/>
    </source>
</evidence>
<dbReference type="InterPro" id="IPR027012">
    <property type="entry name" value="Enkurin_dom"/>
</dbReference>
<name>A0AAD1XDW8_EUPCR</name>
<keyword evidence="5" id="KW-0966">Cell projection</keyword>
<gene>
    <name evidence="9" type="ORF">ECRASSUSDP1_LOCUS12250</name>
</gene>
<dbReference type="Pfam" id="PF13864">
    <property type="entry name" value="Enkurin"/>
    <property type="match status" value="1"/>
</dbReference>
<comment type="caution">
    <text evidence="9">The sequence shown here is derived from an EMBL/GenBank/DDBJ whole genome shotgun (WGS) entry which is preliminary data.</text>
</comment>
<dbReference type="PANTHER" id="PTHR21490:SF2">
    <property type="entry name" value="ENKURIN DOMAIN-CONTAINING PROTEIN 1"/>
    <property type="match status" value="1"/>
</dbReference>
<evidence type="ECO:0000256" key="6">
    <source>
        <dbReference type="SAM" id="Coils"/>
    </source>
</evidence>
<feature type="domain" description="Enkurin" evidence="8">
    <location>
        <begin position="330"/>
        <end position="422"/>
    </location>
</feature>
<feature type="compositionally biased region" description="Basic and acidic residues" evidence="7">
    <location>
        <begin position="43"/>
        <end position="75"/>
    </location>
</feature>
<dbReference type="EMBL" id="CAMPGE010012149">
    <property type="protein sequence ID" value="CAI2370930.1"/>
    <property type="molecule type" value="Genomic_DNA"/>
</dbReference>
<feature type="compositionally biased region" description="Basic and acidic residues" evidence="7">
    <location>
        <begin position="131"/>
        <end position="144"/>
    </location>
</feature>
<feature type="region of interest" description="Disordered" evidence="7">
    <location>
        <begin position="43"/>
        <end position="213"/>
    </location>
</feature>
<comment type="subcellular location">
    <subcellularLocation>
        <location evidence="1">Cell projection</location>
        <location evidence="1">Cilium</location>
    </subcellularLocation>
    <subcellularLocation>
        <location evidence="2">Cytoplasm</location>
        <location evidence="2">Cytoskeleton</location>
    </subcellularLocation>
</comment>
<organism evidence="9 10">
    <name type="scientific">Euplotes crassus</name>
    <dbReference type="NCBI Taxonomy" id="5936"/>
    <lineage>
        <taxon>Eukaryota</taxon>
        <taxon>Sar</taxon>
        <taxon>Alveolata</taxon>
        <taxon>Ciliophora</taxon>
        <taxon>Intramacronucleata</taxon>
        <taxon>Spirotrichea</taxon>
        <taxon>Hypotrichia</taxon>
        <taxon>Euplotida</taxon>
        <taxon>Euplotidae</taxon>
        <taxon>Moneuplotes</taxon>
    </lineage>
</organism>
<sequence length="423" mass="48409">MYQRARAEKSEVQDLIYGGGAGTGANKNYMRQNYEELQQIQRETQHKLQKQKADATKENKWVLKKFRDVKPKLDRTGGLSKENYKSEGHVQAPDHSRSKTQDHGRAPPAPTQGRKMTKAEKFKQMKMQGRPLDEKSQNNKEPPKRSSTLQSAGNDMISSTHSRGSYKRPEASYNPPKPKATHKPPQAPKREAPPASYKIGAHNPPPPEQPNIVYYTPESKEDIYALGEKVDPVAAHREKYAPRNIPVPKKKTQSKPFMEEEHKAPKKQIIPKEKGYIAPKKQKNYIKSNYKEAVDENSMKVKARGTVSNKEEAKGPKHKSFGKVPKYLNKYNNERKQQEEIKARMEADKDVPPGCKRMDEGERLATLRDLENNKKEVNTVLEKLPISMRTHALNKRRDELENKLVEIDRAIAMFSKKVVYIAL</sequence>
<evidence type="ECO:0000256" key="2">
    <source>
        <dbReference type="ARBA" id="ARBA00004245"/>
    </source>
</evidence>
<reference evidence="9" key="1">
    <citation type="submission" date="2023-07" db="EMBL/GenBank/DDBJ databases">
        <authorList>
            <consortium name="AG Swart"/>
            <person name="Singh M."/>
            <person name="Singh A."/>
            <person name="Seah K."/>
            <person name="Emmerich C."/>
        </authorList>
    </citation>
    <scope>NUCLEOTIDE SEQUENCE</scope>
    <source>
        <strain evidence="9">DP1</strain>
    </source>
</reference>
<keyword evidence="4" id="KW-0206">Cytoskeleton</keyword>
<evidence type="ECO:0000256" key="5">
    <source>
        <dbReference type="ARBA" id="ARBA00023273"/>
    </source>
</evidence>
<dbReference type="GO" id="GO:0005929">
    <property type="term" value="C:cilium"/>
    <property type="evidence" value="ECO:0007669"/>
    <property type="project" value="UniProtKB-SubCell"/>
</dbReference>
<dbReference type="PROSITE" id="PS51665">
    <property type="entry name" value="ENKURIN"/>
    <property type="match status" value="1"/>
</dbReference>
<evidence type="ECO:0000313" key="10">
    <source>
        <dbReference type="Proteomes" id="UP001295684"/>
    </source>
</evidence>
<keyword evidence="6" id="KW-0175">Coiled coil</keyword>
<feature type="region of interest" description="Disordered" evidence="7">
    <location>
        <begin position="237"/>
        <end position="276"/>
    </location>
</feature>
<feature type="compositionally biased region" description="Basic and acidic residues" evidence="7">
    <location>
        <begin position="1"/>
        <end position="12"/>
    </location>
</feature>
<evidence type="ECO:0000256" key="7">
    <source>
        <dbReference type="SAM" id="MobiDB-lite"/>
    </source>
</evidence>
<protein>
    <recommendedName>
        <fullName evidence="8">Enkurin domain-containing protein</fullName>
    </recommendedName>
</protein>
<dbReference type="AlphaFoldDB" id="A0AAD1XDW8"/>
<proteinExistence type="predicted"/>
<dbReference type="Proteomes" id="UP001295684">
    <property type="component" value="Unassembled WGS sequence"/>
</dbReference>
<feature type="region of interest" description="Disordered" evidence="7">
    <location>
        <begin position="1"/>
        <end position="29"/>
    </location>
</feature>
<keyword evidence="10" id="KW-1185">Reference proteome</keyword>
<keyword evidence="3" id="KW-0963">Cytoplasm</keyword>